<accession>A0A0D3KSV9</accession>
<proteinExistence type="predicted"/>
<dbReference type="KEGG" id="ehx:EMIHUDRAFT_229030"/>
<dbReference type="EnsemblProtists" id="EOD33938">
    <property type="protein sequence ID" value="EOD33938"/>
    <property type="gene ID" value="EMIHUDRAFT_229030"/>
</dbReference>
<protein>
    <submittedName>
        <fullName evidence="1">Uncharacterized protein</fullName>
    </submittedName>
</protein>
<dbReference type="HOGENOM" id="CLU_1417537_0_0_1"/>
<evidence type="ECO:0000313" key="2">
    <source>
        <dbReference type="Proteomes" id="UP000013827"/>
    </source>
</evidence>
<dbReference type="KEGG" id="ehx:EMIHUDRAFT_251654"/>
<name>A0A0D3KSV9_EMIH1</name>
<dbReference type="Proteomes" id="UP000013827">
    <property type="component" value="Unassembled WGS sequence"/>
</dbReference>
<reference evidence="1" key="2">
    <citation type="submission" date="2024-10" db="UniProtKB">
        <authorList>
            <consortium name="EnsemblProtists"/>
        </authorList>
    </citation>
    <scope>IDENTIFICATION</scope>
</reference>
<dbReference type="GeneID" id="17284114"/>
<dbReference type="RefSeq" id="XP_005786367.1">
    <property type="nucleotide sequence ID" value="XM_005786310.1"/>
</dbReference>
<dbReference type="GeneID" id="17279208"/>
<dbReference type="PaxDb" id="2903-EOD33938"/>
<evidence type="ECO:0000313" key="1">
    <source>
        <dbReference type="EnsemblProtists" id="EOD38844"/>
    </source>
</evidence>
<organism evidence="1 2">
    <name type="scientific">Emiliania huxleyi (strain CCMP1516)</name>
    <dbReference type="NCBI Taxonomy" id="280463"/>
    <lineage>
        <taxon>Eukaryota</taxon>
        <taxon>Haptista</taxon>
        <taxon>Haptophyta</taxon>
        <taxon>Prymnesiophyceae</taxon>
        <taxon>Isochrysidales</taxon>
        <taxon>Noelaerhabdaceae</taxon>
        <taxon>Emiliania</taxon>
    </lineage>
</organism>
<sequence>MNLLECQLVGTPVVSTAFGSMGDFTRLGIAVPHQQRTFLLRGMVAQPHVPGVVAALHAVSGSHTGPEESHSPWVLSSPPGVHYDHRQLQGLLSALNWSEFDAALVPLVRADGSAVPPVSEDGSEVHPDQPVLVRTALFVNAQLNSFRRLGVVQMILSMASARGRVKRFPDGLARFAHLGGGEEQEDHEHDEL</sequence>
<dbReference type="EnsemblProtists" id="EOD38844">
    <property type="protein sequence ID" value="EOD38844"/>
    <property type="gene ID" value="EMIHUDRAFT_251654"/>
</dbReference>
<dbReference type="RefSeq" id="XP_005791273.1">
    <property type="nucleotide sequence ID" value="XM_005791216.1"/>
</dbReference>
<keyword evidence="2" id="KW-1185">Reference proteome</keyword>
<dbReference type="AlphaFoldDB" id="A0A0D3KSV9"/>
<reference evidence="2" key="1">
    <citation type="journal article" date="2013" name="Nature">
        <title>Pan genome of the phytoplankton Emiliania underpins its global distribution.</title>
        <authorList>
            <person name="Read B.A."/>
            <person name="Kegel J."/>
            <person name="Klute M.J."/>
            <person name="Kuo A."/>
            <person name="Lefebvre S.C."/>
            <person name="Maumus F."/>
            <person name="Mayer C."/>
            <person name="Miller J."/>
            <person name="Monier A."/>
            <person name="Salamov A."/>
            <person name="Young J."/>
            <person name="Aguilar M."/>
            <person name="Claverie J.M."/>
            <person name="Frickenhaus S."/>
            <person name="Gonzalez K."/>
            <person name="Herman E.K."/>
            <person name="Lin Y.C."/>
            <person name="Napier J."/>
            <person name="Ogata H."/>
            <person name="Sarno A.F."/>
            <person name="Shmutz J."/>
            <person name="Schroeder D."/>
            <person name="de Vargas C."/>
            <person name="Verret F."/>
            <person name="von Dassow P."/>
            <person name="Valentin K."/>
            <person name="Van de Peer Y."/>
            <person name="Wheeler G."/>
            <person name="Dacks J.B."/>
            <person name="Delwiche C.F."/>
            <person name="Dyhrman S.T."/>
            <person name="Glockner G."/>
            <person name="John U."/>
            <person name="Richards T."/>
            <person name="Worden A.Z."/>
            <person name="Zhang X."/>
            <person name="Grigoriev I.V."/>
            <person name="Allen A.E."/>
            <person name="Bidle K."/>
            <person name="Borodovsky M."/>
            <person name="Bowler C."/>
            <person name="Brownlee C."/>
            <person name="Cock J.M."/>
            <person name="Elias M."/>
            <person name="Gladyshev V.N."/>
            <person name="Groth M."/>
            <person name="Guda C."/>
            <person name="Hadaegh A."/>
            <person name="Iglesias-Rodriguez M.D."/>
            <person name="Jenkins J."/>
            <person name="Jones B.M."/>
            <person name="Lawson T."/>
            <person name="Leese F."/>
            <person name="Lindquist E."/>
            <person name="Lobanov A."/>
            <person name="Lomsadze A."/>
            <person name="Malik S.B."/>
            <person name="Marsh M.E."/>
            <person name="Mackinder L."/>
            <person name="Mock T."/>
            <person name="Mueller-Roeber B."/>
            <person name="Pagarete A."/>
            <person name="Parker M."/>
            <person name="Probert I."/>
            <person name="Quesneville H."/>
            <person name="Raines C."/>
            <person name="Rensing S.A."/>
            <person name="Riano-Pachon D.M."/>
            <person name="Richier S."/>
            <person name="Rokitta S."/>
            <person name="Shiraiwa Y."/>
            <person name="Soanes D.M."/>
            <person name="van der Giezen M."/>
            <person name="Wahlund T.M."/>
            <person name="Williams B."/>
            <person name="Wilson W."/>
            <person name="Wolfe G."/>
            <person name="Wurch L.L."/>
        </authorList>
    </citation>
    <scope>NUCLEOTIDE SEQUENCE</scope>
</reference>